<dbReference type="InterPro" id="IPR029052">
    <property type="entry name" value="Metallo-depent_PP-like"/>
</dbReference>
<dbReference type="EMBL" id="FOOU01000006">
    <property type="protein sequence ID" value="SFG38463.1"/>
    <property type="molecule type" value="Genomic_DNA"/>
</dbReference>
<dbReference type="InterPro" id="IPR011152">
    <property type="entry name" value="Pesterase_MJ0912"/>
</dbReference>
<dbReference type="OrthoDB" id="9813918at2"/>
<dbReference type="SUPFAM" id="SSF56300">
    <property type="entry name" value="Metallo-dependent phosphatases"/>
    <property type="match status" value="1"/>
</dbReference>
<keyword evidence="4" id="KW-1185">Reference proteome</keyword>
<feature type="domain" description="Calcineurin-like phosphoesterase" evidence="2">
    <location>
        <begin position="37"/>
        <end position="210"/>
    </location>
</feature>
<dbReference type="Proteomes" id="UP000198623">
    <property type="component" value="Unassembled WGS sequence"/>
</dbReference>
<evidence type="ECO:0000313" key="4">
    <source>
        <dbReference type="Proteomes" id="UP000198623"/>
    </source>
</evidence>
<dbReference type="AlphaFoldDB" id="A0A1I2REI2"/>
<dbReference type="InterPro" id="IPR024654">
    <property type="entry name" value="Calcineurin-like_PHP_lpxH"/>
</dbReference>
<sequence length="291" mass="31335">MTLFNPVQNKPLLVFGGPYSNAEATKAMLAEATRLAIPATNVLCSGDLVAYCASPQETINLIRQWDIAVVMGNCEESFGNDADDCGCGFEEGTSCDLLSAGWFNFSKPRISQESKQWMKQLPRSISFHYGGVEFEAVHGGTEQINQFIYASDVEQISAQLADTQARIIIGGHGGIPFGKEVFGKSVFAKTAVNKAWLNAGVIGMPANDGTQDGWYMLISTLADAIEISWHRLTYDAQNTADTMSQSGLNTAYKTALLTGIWPSSDVLPDTEKARSGIPLALAPLVIPLTSI</sequence>
<dbReference type="RefSeq" id="WP_090727671.1">
    <property type="nucleotide sequence ID" value="NZ_FOOU01000006.1"/>
</dbReference>
<dbReference type="STRING" id="1045558.SAMN05216175_10664"/>
<evidence type="ECO:0000259" key="2">
    <source>
        <dbReference type="Pfam" id="PF12850"/>
    </source>
</evidence>
<protein>
    <submittedName>
        <fullName evidence="3">Calcineurin-like phosphoesterase superfamily domain-containing protein</fullName>
    </submittedName>
</protein>
<organism evidence="3 4">
    <name type="scientific">Neptunomonas qingdaonensis</name>
    <dbReference type="NCBI Taxonomy" id="1045558"/>
    <lineage>
        <taxon>Bacteria</taxon>
        <taxon>Pseudomonadati</taxon>
        <taxon>Pseudomonadota</taxon>
        <taxon>Gammaproteobacteria</taxon>
        <taxon>Oceanospirillales</taxon>
        <taxon>Oceanospirillaceae</taxon>
        <taxon>Neptunomonas</taxon>
    </lineage>
</organism>
<evidence type="ECO:0000256" key="1">
    <source>
        <dbReference type="ARBA" id="ARBA00008950"/>
    </source>
</evidence>
<dbReference type="Pfam" id="PF12850">
    <property type="entry name" value="Metallophos_2"/>
    <property type="match status" value="1"/>
</dbReference>
<accession>A0A1I2REI2</accession>
<dbReference type="PIRSF" id="PIRSF000883">
    <property type="entry name" value="Pesterase_MJ0912"/>
    <property type="match status" value="1"/>
</dbReference>
<dbReference type="CDD" id="cd00838">
    <property type="entry name" value="MPP_superfamily"/>
    <property type="match status" value="1"/>
</dbReference>
<evidence type="ECO:0000313" key="3">
    <source>
        <dbReference type="EMBL" id="SFG38463.1"/>
    </source>
</evidence>
<gene>
    <name evidence="3" type="ORF">SAMN05216175_10664</name>
</gene>
<dbReference type="Gene3D" id="3.60.21.10">
    <property type="match status" value="1"/>
</dbReference>
<comment type="similarity">
    <text evidence="1">Belongs to the metallophosphoesterase superfamily. YfcE family.</text>
</comment>
<reference evidence="4" key="1">
    <citation type="submission" date="2016-10" db="EMBL/GenBank/DDBJ databases">
        <authorList>
            <person name="Varghese N."/>
            <person name="Submissions S."/>
        </authorList>
    </citation>
    <scope>NUCLEOTIDE SEQUENCE [LARGE SCALE GENOMIC DNA]</scope>
    <source>
        <strain evidence="4">CGMCC 1.10971</strain>
    </source>
</reference>
<proteinExistence type="inferred from homology"/>
<name>A0A1I2REI2_9GAMM</name>